<protein>
    <recommendedName>
        <fullName evidence="5">Cytoplasmic chaperone TorD</fullName>
    </recommendedName>
</protein>
<evidence type="ECO:0000256" key="1">
    <source>
        <dbReference type="ARBA" id="ARBA00023186"/>
    </source>
</evidence>
<keyword evidence="2" id="KW-0175">Coiled coil</keyword>
<dbReference type="SUPFAM" id="SSF89155">
    <property type="entry name" value="TorD-like"/>
    <property type="match status" value="1"/>
</dbReference>
<dbReference type="PANTHER" id="PTHR34227:SF1">
    <property type="entry name" value="DIMETHYL SULFOXIDE REDUCTASE CHAPERONE-RELATED"/>
    <property type="match status" value="1"/>
</dbReference>
<dbReference type="HOGENOM" id="CLU_077650_0_0_0"/>
<dbReference type="EMBL" id="CP001230">
    <property type="protein sequence ID" value="ACO03185.1"/>
    <property type="molecule type" value="Genomic_DNA"/>
</dbReference>
<dbReference type="Proteomes" id="UP000001366">
    <property type="component" value="Chromosome"/>
</dbReference>
<dbReference type="PaxDb" id="123214-PERMA_0664"/>
<proteinExistence type="predicted"/>
<organism evidence="3 4">
    <name type="scientific">Persephonella marina (strain DSM 14350 / EX-H1)</name>
    <dbReference type="NCBI Taxonomy" id="123214"/>
    <lineage>
        <taxon>Bacteria</taxon>
        <taxon>Pseudomonadati</taxon>
        <taxon>Aquificota</taxon>
        <taxon>Aquificia</taxon>
        <taxon>Aquificales</taxon>
        <taxon>Hydrogenothermaceae</taxon>
        <taxon>Persephonella</taxon>
    </lineage>
</organism>
<dbReference type="InterPro" id="IPR020945">
    <property type="entry name" value="DMSO/NO3_reduct_chaperone"/>
</dbReference>
<dbReference type="AlphaFoldDB" id="C0QP57"/>
<evidence type="ECO:0000313" key="3">
    <source>
        <dbReference type="EMBL" id="ACO03185.1"/>
    </source>
</evidence>
<dbReference type="RefSeq" id="WP_012675424.1">
    <property type="nucleotide sequence ID" value="NC_012440.1"/>
</dbReference>
<keyword evidence="1" id="KW-0143">Chaperone</keyword>
<dbReference type="PANTHER" id="PTHR34227">
    <property type="entry name" value="CHAPERONE PROTEIN YCDY"/>
    <property type="match status" value="1"/>
</dbReference>
<keyword evidence="4" id="KW-1185">Reference proteome</keyword>
<evidence type="ECO:0008006" key="5">
    <source>
        <dbReference type="Google" id="ProtNLM"/>
    </source>
</evidence>
<dbReference type="STRING" id="123214.PERMA_0664"/>
<gene>
    <name evidence="3" type="ordered locus">PERMA_0664</name>
</gene>
<evidence type="ECO:0000256" key="2">
    <source>
        <dbReference type="SAM" id="Coils"/>
    </source>
</evidence>
<feature type="coiled-coil region" evidence="2">
    <location>
        <begin position="124"/>
        <end position="162"/>
    </location>
</feature>
<dbReference type="eggNOG" id="COG3381">
    <property type="taxonomic scope" value="Bacteria"/>
</dbReference>
<evidence type="ECO:0000313" key="4">
    <source>
        <dbReference type="Proteomes" id="UP000001366"/>
    </source>
</evidence>
<reference evidence="3 4" key="1">
    <citation type="journal article" date="2009" name="J. Bacteriol.">
        <title>Complete and draft genome sequences of six members of the Aquificales.</title>
        <authorList>
            <person name="Reysenbach A.L."/>
            <person name="Hamamura N."/>
            <person name="Podar M."/>
            <person name="Griffiths E."/>
            <person name="Ferreira S."/>
            <person name="Hochstein R."/>
            <person name="Heidelberg J."/>
            <person name="Johnson J."/>
            <person name="Mead D."/>
            <person name="Pohorille A."/>
            <person name="Sarmiento M."/>
            <person name="Schweighofer K."/>
            <person name="Seshadri R."/>
            <person name="Voytek M.A."/>
        </authorList>
    </citation>
    <scope>NUCLEOTIDE SEQUENCE [LARGE SCALE GENOMIC DNA]</scope>
    <source>
        <strain evidence="4">DSM 14350 / EX-H1</strain>
    </source>
</reference>
<dbReference type="KEGG" id="pmx:PERMA_0664"/>
<dbReference type="Pfam" id="PF02613">
    <property type="entry name" value="Nitrate_red_del"/>
    <property type="match status" value="1"/>
</dbReference>
<dbReference type="InterPro" id="IPR050289">
    <property type="entry name" value="TorD/DmsD_chaperones"/>
</dbReference>
<dbReference type="OrthoDB" id="13061at2"/>
<name>C0QP57_PERMH</name>
<sequence>MEKFNELQARINMYGFLSRLLIEEIDAETLRKIKNNEEILDLFPNTKQWDLFWEKDEKKLIEEDLNVDFTTVFLLNVYPYESVFIHDEGHINPTVTNPTLIFYREHGYSIDLNKTRALSPDHIAVEMEFMMNLIQEELDSLKKENENEAKRLRNIQKRFLEEHLGSWGPVYLMAARDMAETPFYYDVCQLALDFILSDYEYLAEEMEVV</sequence>
<dbReference type="InterPro" id="IPR036411">
    <property type="entry name" value="TorD-like_sf"/>
</dbReference>
<accession>C0QP57</accession>
<dbReference type="Gene3D" id="1.10.3480.10">
    <property type="entry name" value="TorD-like"/>
    <property type="match status" value="1"/>
</dbReference>